<proteinExistence type="inferred from homology"/>
<dbReference type="InterPro" id="IPR000212">
    <property type="entry name" value="DNA_helicase_UvrD/REP"/>
</dbReference>
<evidence type="ECO:0000256" key="10">
    <source>
        <dbReference type="ARBA" id="ARBA00023125"/>
    </source>
</evidence>
<evidence type="ECO:0000313" key="19">
    <source>
        <dbReference type="EMBL" id="TGK03988.1"/>
    </source>
</evidence>
<feature type="domain" description="UvrD-like helicase ATP-binding" evidence="17">
    <location>
        <begin position="6"/>
        <end position="488"/>
    </location>
</feature>
<keyword evidence="4 15" id="KW-0227">DNA damage</keyword>
<evidence type="ECO:0000256" key="3">
    <source>
        <dbReference type="ARBA" id="ARBA00022741"/>
    </source>
</evidence>
<dbReference type="Gene3D" id="3.90.320.10">
    <property type="match status" value="1"/>
</dbReference>
<dbReference type="PROSITE" id="PS51198">
    <property type="entry name" value="UVRD_HELICASE_ATP_BIND"/>
    <property type="match status" value="1"/>
</dbReference>
<evidence type="ECO:0000256" key="7">
    <source>
        <dbReference type="ARBA" id="ARBA00022839"/>
    </source>
</evidence>
<keyword evidence="10 15" id="KW-0238">DNA-binding</keyword>
<comment type="subunit">
    <text evidence="15">Heterotrimer of RecB, RecC and RecD. All subunits contribute to DNA-binding. Interacts with RecA.</text>
</comment>
<dbReference type="CDD" id="cd22352">
    <property type="entry name" value="RecB_C-like"/>
    <property type="match status" value="1"/>
</dbReference>
<dbReference type="GO" id="GO:0005829">
    <property type="term" value="C:cytosol"/>
    <property type="evidence" value="ECO:0007669"/>
    <property type="project" value="TreeGrafter"/>
</dbReference>
<comment type="catalytic activity">
    <reaction evidence="15">
        <text>Exonucleolytic cleavage (in the presence of ATP) in either 5'- to 3'- or 3'- to 5'-direction to yield 5'-phosphooligonucleotides.</text>
        <dbReference type="EC" id="3.1.11.5"/>
    </reaction>
</comment>
<dbReference type="AlphaFoldDB" id="A0A4R9FY69"/>
<evidence type="ECO:0000259" key="18">
    <source>
        <dbReference type="PROSITE" id="PS51217"/>
    </source>
</evidence>
<dbReference type="SUPFAM" id="SSF52980">
    <property type="entry name" value="Restriction endonuclease-like"/>
    <property type="match status" value="1"/>
</dbReference>
<dbReference type="PANTHER" id="PTHR11070">
    <property type="entry name" value="UVRD / RECB / PCRA DNA HELICASE FAMILY MEMBER"/>
    <property type="match status" value="1"/>
</dbReference>
<organism evidence="19 20">
    <name type="scientific">Leptospira semungkisensis</name>
    <dbReference type="NCBI Taxonomy" id="2484985"/>
    <lineage>
        <taxon>Bacteria</taxon>
        <taxon>Pseudomonadati</taxon>
        <taxon>Spirochaetota</taxon>
        <taxon>Spirochaetia</taxon>
        <taxon>Leptospirales</taxon>
        <taxon>Leptospiraceae</taxon>
        <taxon>Leptospira</taxon>
    </lineage>
</organism>
<dbReference type="GO" id="GO:0043138">
    <property type="term" value="F:3'-5' DNA helicase activity"/>
    <property type="evidence" value="ECO:0007669"/>
    <property type="project" value="UniProtKB-UniRule"/>
</dbReference>
<comment type="catalytic activity">
    <reaction evidence="13 15">
        <text>Couples ATP hydrolysis with the unwinding of duplex DNA by translocating in the 3'-5' direction.</text>
        <dbReference type="EC" id="5.6.2.4"/>
    </reaction>
</comment>
<dbReference type="Pfam" id="PF12705">
    <property type="entry name" value="PDDEXK_1"/>
    <property type="match status" value="1"/>
</dbReference>
<feature type="region of interest" description="Nuclease activity, interacts with RecD and RecA" evidence="15">
    <location>
        <begin position="950"/>
        <end position="1231"/>
    </location>
</feature>
<dbReference type="OrthoDB" id="9810135at2"/>
<accession>A0A4R9FY69</accession>
<evidence type="ECO:0000259" key="17">
    <source>
        <dbReference type="PROSITE" id="PS51198"/>
    </source>
</evidence>
<evidence type="ECO:0000256" key="6">
    <source>
        <dbReference type="ARBA" id="ARBA00022806"/>
    </source>
</evidence>
<keyword evidence="6 15" id="KW-0347">Helicase</keyword>
<dbReference type="PROSITE" id="PS51217">
    <property type="entry name" value="UVRD_HELICASE_CTER"/>
    <property type="match status" value="1"/>
</dbReference>
<keyword evidence="12 15" id="KW-0413">Isomerase</keyword>
<dbReference type="InterPro" id="IPR038726">
    <property type="entry name" value="PDDEXK_AddAB-type"/>
</dbReference>
<keyword evidence="3 15" id="KW-0547">Nucleotide-binding</keyword>
<feature type="binding site" evidence="16">
    <location>
        <begin position="27"/>
        <end position="34"/>
    </location>
    <ligand>
        <name>ATP</name>
        <dbReference type="ChEBI" id="CHEBI:30616"/>
    </ligand>
</feature>
<dbReference type="SUPFAM" id="SSF52540">
    <property type="entry name" value="P-loop containing nucleoside triphosphate hydrolases"/>
    <property type="match status" value="1"/>
</dbReference>
<comment type="catalytic activity">
    <reaction evidence="14 15">
        <text>ATP + H2O = ADP + phosphate + H(+)</text>
        <dbReference type="Rhea" id="RHEA:13065"/>
        <dbReference type="ChEBI" id="CHEBI:15377"/>
        <dbReference type="ChEBI" id="CHEBI:15378"/>
        <dbReference type="ChEBI" id="CHEBI:30616"/>
        <dbReference type="ChEBI" id="CHEBI:43474"/>
        <dbReference type="ChEBI" id="CHEBI:456216"/>
        <dbReference type="EC" id="5.6.2.4"/>
    </reaction>
</comment>
<dbReference type="InterPro" id="IPR011335">
    <property type="entry name" value="Restrct_endonuc-II-like"/>
</dbReference>
<dbReference type="HAMAP" id="MF_01485">
    <property type="entry name" value="RecB"/>
    <property type="match status" value="1"/>
</dbReference>
<feature type="binding site" evidence="15">
    <location>
        <position position="1123"/>
    </location>
    <ligand>
        <name>Mg(2+)</name>
        <dbReference type="ChEBI" id="CHEBI:18420"/>
    </ligand>
</feature>
<gene>
    <name evidence="15" type="primary">recB</name>
    <name evidence="19" type="ORF">EHO59_10740</name>
</gene>
<evidence type="ECO:0000313" key="20">
    <source>
        <dbReference type="Proteomes" id="UP000297453"/>
    </source>
</evidence>
<evidence type="ECO:0000256" key="15">
    <source>
        <dbReference type="HAMAP-Rule" id="MF_01485"/>
    </source>
</evidence>
<dbReference type="Pfam" id="PF13361">
    <property type="entry name" value="UvrD_C"/>
    <property type="match status" value="1"/>
</dbReference>
<dbReference type="InterPro" id="IPR014017">
    <property type="entry name" value="DNA_helicase_UvrD-like_C"/>
</dbReference>
<evidence type="ECO:0000256" key="9">
    <source>
        <dbReference type="ARBA" id="ARBA00022842"/>
    </source>
</evidence>
<reference evidence="19" key="1">
    <citation type="journal article" date="2019" name="PLoS Negl. Trop. Dis.">
        <title>Revisiting the worldwide diversity of Leptospira species in the environment.</title>
        <authorList>
            <person name="Vincent A.T."/>
            <person name="Schiettekatte O."/>
            <person name="Bourhy P."/>
            <person name="Veyrier F.J."/>
            <person name="Picardeau M."/>
        </authorList>
    </citation>
    <scope>NUCLEOTIDE SEQUENCE [LARGE SCALE GENOMIC DNA]</scope>
    <source>
        <strain evidence="19">SSS9</strain>
    </source>
</reference>
<dbReference type="GO" id="GO:0000287">
    <property type="term" value="F:magnesium ion binding"/>
    <property type="evidence" value="ECO:0007669"/>
    <property type="project" value="UniProtKB-UniRule"/>
</dbReference>
<dbReference type="GO" id="GO:0000724">
    <property type="term" value="P:double-strand break repair via homologous recombination"/>
    <property type="evidence" value="ECO:0007669"/>
    <property type="project" value="UniProtKB-UniRule"/>
</dbReference>
<keyword evidence="1 15" id="KW-0540">Nuclease</keyword>
<evidence type="ECO:0000256" key="16">
    <source>
        <dbReference type="PROSITE-ProRule" id="PRU00560"/>
    </source>
</evidence>
<keyword evidence="20" id="KW-1185">Reference proteome</keyword>
<comment type="similarity">
    <text evidence="15">Belongs to the helicase family. UvrD subfamily.</text>
</comment>
<name>A0A4R9FY69_9LEPT</name>
<comment type="cofactor">
    <cofactor evidence="15">
        <name>Mg(2+)</name>
        <dbReference type="ChEBI" id="CHEBI:18420"/>
    </cofactor>
    <text evidence="15">Binds 1 Mg(2+) ion per subunit.</text>
</comment>
<feature type="binding site" evidence="15">
    <location>
        <position position="1005"/>
    </location>
    <ligand>
        <name>Mg(2+)</name>
        <dbReference type="ChEBI" id="CHEBI:18420"/>
    </ligand>
</feature>
<comment type="caution">
    <text evidence="19">The sequence shown here is derived from an EMBL/GenBank/DDBJ whole genome shotgun (WGS) entry which is preliminary data.</text>
</comment>
<evidence type="ECO:0000256" key="12">
    <source>
        <dbReference type="ARBA" id="ARBA00023235"/>
    </source>
</evidence>
<dbReference type="Proteomes" id="UP000297453">
    <property type="component" value="Unassembled WGS sequence"/>
</dbReference>
<dbReference type="InterPro" id="IPR014016">
    <property type="entry name" value="UvrD-like_ATP-bd"/>
</dbReference>
<dbReference type="GO" id="GO:0009338">
    <property type="term" value="C:exodeoxyribonuclease V complex"/>
    <property type="evidence" value="ECO:0007669"/>
    <property type="project" value="TreeGrafter"/>
</dbReference>
<dbReference type="InterPro" id="IPR011604">
    <property type="entry name" value="PDDEXK-like_dom_sf"/>
</dbReference>
<dbReference type="InterPro" id="IPR004586">
    <property type="entry name" value="RecB"/>
</dbReference>
<evidence type="ECO:0000256" key="4">
    <source>
        <dbReference type="ARBA" id="ARBA00022763"/>
    </source>
</evidence>
<feature type="region of interest" description="DNA-binding and helicase activity, interacts with RecC" evidence="15">
    <location>
        <begin position="1"/>
        <end position="921"/>
    </location>
</feature>
<evidence type="ECO:0000256" key="13">
    <source>
        <dbReference type="ARBA" id="ARBA00034617"/>
    </source>
</evidence>
<dbReference type="GO" id="GO:0008854">
    <property type="term" value="F:exodeoxyribonuclease V activity"/>
    <property type="evidence" value="ECO:0007669"/>
    <property type="project" value="UniProtKB-EC"/>
</dbReference>
<dbReference type="Gene3D" id="3.40.50.300">
    <property type="entry name" value="P-loop containing nucleotide triphosphate hydrolases"/>
    <property type="match status" value="3"/>
</dbReference>
<keyword evidence="8 15" id="KW-0067">ATP-binding</keyword>
<evidence type="ECO:0000256" key="8">
    <source>
        <dbReference type="ARBA" id="ARBA00022840"/>
    </source>
</evidence>
<feature type="domain" description="UvrD-like helicase C-terminal" evidence="18">
    <location>
        <begin position="507"/>
        <end position="789"/>
    </location>
</feature>
<dbReference type="Gene3D" id="1.10.486.10">
    <property type="entry name" value="PCRA, domain 4"/>
    <property type="match status" value="1"/>
</dbReference>
<dbReference type="GO" id="GO:0003677">
    <property type="term" value="F:DNA binding"/>
    <property type="evidence" value="ECO:0007669"/>
    <property type="project" value="UniProtKB-UniRule"/>
</dbReference>
<feature type="active site" description="For nuclease activity" evidence="15">
    <location>
        <position position="1123"/>
    </location>
</feature>
<evidence type="ECO:0000256" key="5">
    <source>
        <dbReference type="ARBA" id="ARBA00022801"/>
    </source>
</evidence>
<dbReference type="EC" id="5.6.2.4" evidence="15"/>
<keyword evidence="11 15" id="KW-0234">DNA repair</keyword>
<evidence type="ECO:0000256" key="1">
    <source>
        <dbReference type="ARBA" id="ARBA00022722"/>
    </source>
</evidence>
<dbReference type="RefSeq" id="WP_135587812.1">
    <property type="nucleotide sequence ID" value="NZ_RQEP01000012.1"/>
</dbReference>
<dbReference type="EMBL" id="RQEP01000012">
    <property type="protein sequence ID" value="TGK03988.1"/>
    <property type="molecule type" value="Genomic_DNA"/>
</dbReference>
<dbReference type="EC" id="3.1.11.5" evidence="15"/>
<dbReference type="PANTHER" id="PTHR11070:SF23">
    <property type="entry name" value="RECBCD ENZYME SUBUNIT RECB"/>
    <property type="match status" value="1"/>
</dbReference>
<evidence type="ECO:0000256" key="2">
    <source>
        <dbReference type="ARBA" id="ARBA00022723"/>
    </source>
</evidence>
<feature type="binding site" evidence="15">
    <location>
        <position position="1110"/>
    </location>
    <ligand>
        <name>Mg(2+)</name>
        <dbReference type="ChEBI" id="CHEBI:18420"/>
    </ligand>
</feature>
<comment type="domain">
    <text evidence="15">The C-terminal domain has nuclease activity and interacts with RecD. It interacts with RecA, facilitating its loading onto ssDNA.</text>
</comment>
<keyword evidence="7 15" id="KW-0269">Exonuclease</keyword>
<dbReference type="Pfam" id="PF00580">
    <property type="entry name" value="UvrD-helicase"/>
    <property type="match status" value="1"/>
</dbReference>
<evidence type="ECO:0000256" key="14">
    <source>
        <dbReference type="ARBA" id="ARBA00048988"/>
    </source>
</evidence>
<sequence>MSKNKTENLSGSFADGIDIHKNGFIGASAGTGKTHTIVFLVLKILRDSFLASLESNETPIGIDSILVLTFTDKAASELRGRIRAEIRNKILELEKIEDSSLENSKELEYFLFQSSRLDQAYISTIHGFAHKILKEYSLELGLGENAELVDELSAVSRSLYARMRSEFLERYPKELLPYILTQANDSYNDGFVRATWENFVANLAVKKISSPDSIELQPRPKEFPSIDRIRDVFQKLSLSFPKLLLSQEGIKKKIHASTYKALSSRQVELQTLLSEIQFEKKGFDPLRFTLILKSILDLKRSKILGLESVLLTEDELKNAHSEPGIASYQIEKENWKKLSLGLEDLYSALPSFIVSLVEDISEDSASLKLEENSITYGDMILRLYQALSSHTDFLETLRRRFHFGIIDEFQDTDPEQYKIFRMLFLEKNPNSESRGSLFLIGDAKQSIYGFRGADLGTYLSAKQEYDLKGSFANSSIVYPELDTNRRSLPELISSYNTLFSAANGDWFPILEEGFSPISYNEVKAPDLPGKAILYSDKSNRAAFNAFSLSKESSSERMKEEYSKFLAEEILHLVSDNSEIFLKKDTSPNIPEKIGWSDIAILIRGWNDAELLQRQFRIRGIPYTYHKQAGLYKSGEAIRIREILSCLDQEGSRDSFYKLLVSDLFCIPPENLQNYEEYPIESREKRLLESWRRFARKRDYPGLFRSLLTESMLSAPLEKESLQDWERKTTNFRQLFFFLSEKASSNDLSLSELVSYLESKIISDEEEEDYLERDSEEDRVKILTMHSCKGLEFPIVFLFGGFSGWGNARKKFSEYRSDLISSSGEKISKRIIDLENKKEETSSVSQINEDKRLYYVAVTRAMYKFYFPLLAEEDQKRPLELFRKAFQAALPLFSDSSSVAILQENENGSYEPKWIQRGGKISESQSYNPKEVIEKPNRSISVWPNQAERRRIQLESYSSLDLFFQEEGKAFHLDEVKPPKTDEETIPIPVLQSDLPSSNQMGNLLHQILEVADFNIYQNATSPEKLPKETKKAYQDILKSYGYGTSKDQLDFFSDRIGDFLWNSLRTPLPNLQNEISLSQIKAKNRKHEVDFFLKVPEQKGEFDLLKGTLDLIFYREGKYWILDWKSNRLESQYAIDPYSEEHLQEKVEGTYSLQLAIYSVVLDDWLRFKYGDDYNPDLLGGMYFLFLRGTDTKKIGNGIFFQKLDIDFVQSSRKKIQETLSLKNLYSGEKE</sequence>
<protein>
    <recommendedName>
        <fullName evidence="15">RecBCD enzyme subunit RecB</fullName>
        <ecNumber evidence="15">3.1.11.5</ecNumber>
        <ecNumber evidence="15">5.6.2.4</ecNumber>
    </recommendedName>
    <alternativeName>
        <fullName evidence="15">DNA 3'-5' helicase subunit RecB</fullName>
    </alternativeName>
    <alternativeName>
        <fullName evidence="15">Exonuclease V subunit RecB</fullName>
        <shortName evidence="15">ExoV subunit RecB</shortName>
    </alternativeName>
    <alternativeName>
        <fullName evidence="15">Helicase/nuclease RecBCD subunit RecB</fullName>
    </alternativeName>
</protein>
<keyword evidence="2 15" id="KW-0479">Metal-binding</keyword>
<comment type="domain">
    <text evidence="15">The N-terminal DNA-binding domain is a ssDNA-dependent ATPase and has ATP-dependent 3'-5' helicase function. This domain interacts with RecC.</text>
</comment>
<evidence type="ECO:0000256" key="11">
    <source>
        <dbReference type="ARBA" id="ARBA00023204"/>
    </source>
</evidence>
<keyword evidence="9 15" id="KW-0460">Magnesium</keyword>
<comment type="miscellaneous">
    <text evidence="15">In the RecBCD complex, RecB has a slow 3'-5' helicase, an exonuclease activity and loads RecA onto ssDNA, RecD has a fast 5'-3' helicase activity, while RecC stimulates the ATPase and processivity of the RecB helicase and contributes to recognition of the Chi site.</text>
</comment>
<dbReference type="InterPro" id="IPR027417">
    <property type="entry name" value="P-loop_NTPase"/>
</dbReference>
<dbReference type="Gene3D" id="1.10.3170.10">
    <property type="entry name" value="Recbcd, chain B, domain 2"/>
    <property type="match status" value="1"/>
</dbReference>
<comment type="function">
    <text evidence="15">A helicase/nuclease that prepares dsDNA breaks (DSB) for recombinational DNA repair. Binds to DSBs and unwinds DNA via a highly rapid and processive ATP-dependent bidirectional helicase activity. Unwinds dsDNA until it encounters a Chi (crossover hotspot instigator) sequence from the 3' direction. Cuts ssDNA a few nucleotides 3' to the Chi site. The properties and activities of the enzyme are changed at Chi. The Chi-altered holoenzyme produces a long 3'-ssDNA overhang and facilitates RecA-binding to the ssDNA for homologous DNA recombination and repair. Holoenzyme degrades any linearized DNA that is unable to undergo homologous recombination. In the holoenzyme this subunit contributes ATPase, 3'-5' helicase, exonuclease activity and loads RecA onto ssDNA.</text>
</comment>
<keyword evidence="5 15" id="KW-0378">Hydrolase</keyword>
<dbReference type="GO" id="GO:0005524">
    <property type="term" value="F:ATP binding"/>
    <property type="evidence" value="ECO:0007669"/>
    <property type="project" value="UniProtKB-UniRule"/>
</dbReference>